<organism evidence="4 5">
    <name type="scientific">Culex pipiens pipiens</name>
    <name type="common">Northern house mosquito</name>
    <dbReference type="NCBI Taxonomy" id="38569"/>
    <lineage>
        <taxon>Eukaryota</taxon>
        <taxon>Metazoa</taxon>
        <taxon>Ecdysozoa</taxon>
        <taxon>Arthropoda</taxon>
        <taxon>Hexapoda</taxon>
        <taxon>Insecta</taxon>
        <taxon>Pterygota</taxon>
        <taxon>Neoptera</taxon>
        <taxon>Endopterygota</taxon>
        <taxon>Diptera</taxon>
        <taxon>Nematocera</taxon>
        <taxon>Culicoidea</taxon>
        <taxon>Culicidae</taxon>
        <taxon>Culicinae</taxon>
        <taxon>Culicini</taxon>
        <taxon>Culex</taxon>
        <taxon>Culex</taxon>
    </lineage>
</organism>
<protein>
    <recommendedName>
        <fullName evidence="3">C2H2-type domain-containing protein</fullName>
    </recommendedName>
</protein>
<feature type="compositionally biased region" description="Basic and acidic residues" evidence="2">
    <location>
        <begin position="199"/>
        <end position="216"/>
    </location>
</feature>
<dbReference type="GO" id="GO:0008270">
    <property type="term" value="F:zinc ion binding"/>
    <property type="evidence" value="ECO:0007669"/>
    <property type="project" value="UniProtKB-KW"/>
</dbReference>
<keyword evidence="5" id="KW-1185">Reference proteome</keyword>
<keyword evidence="1" id="KW-0479">Metal-binding</keyword>
<reference evidence="4 5" key="1">
    <citation type="submission" date="2024-05" db="EMBL/GenBank/DDBJ databases">
        <title>Culex pipiens pipiens assembly and annotation.</title>
        <authorList>
            <person name="Alout H."/>
            <person name="Durand T."/>
        </authorList>
    </citation>
    <scope>NUCLEOTIDE SEQUENCE [LARGE SCALE GENOMIC DNA]</scope>
    <source>
        <strain evidence="4">HA-2024</strain>
        <tissue evidence="4">Whole body</tissue>
    </source>
</reference>
<evidence type="ECO:0000256" key="2">
    <source>
        <dbReference type="SAM" id="MobiDB-lite"/>
    </source>
</evidence>
<dbReference type="PROSITE" id="PS50157">
    <property type="entry name" value="ZINC_FINGER_C2H2_2"/>
    <property type="match status" value="1"/>
</dbReference>
<evidence type="ECO:0000256" key="1">
    <source>
        <dbReference type="PROSITE-ProRule" id="PRU00042"/>
    </source>
</evidence>
<comment type="caution">
    <text evidence="4">The sequence shown here is derived from an EMBL/GenBank/DDBJ whole genome shotgun (WGS) entry which is preliminary data.</text>
</comment>
<keyword evidence="1" id="KW-0863">Zinc-finger</keyword>
<dbReference type="InterPro" id="IPR013087">
    <property type="entry name" value="Znf_C2H2_type"/>
</dbReference>
<evidence type="ECO:0000313" key="5">
    <source>
        <dbReference type="Proteomes" id="UP001562425"/>
    </source>
</evidence>
<accession>A0ABD1D9R3</accession>
<dbReference type="Proteomes" id="UP001562425">
    <property type="component" value="Unassembled WGS sequence"/>
</dbReference>
<dbReference type="EMBL" id="JBEHCU010006728">
    <property type="protein sequence ID" value="KAL1396386.1"/>
    <property type="molecule type" value="Genomic_DNA"/>
</dbReference>
<dbReference type="AlphaFoldDB" id="A0ABD1D9R3"/>
<proteinExistence type="predicted"/>
<evidence type="ECO:0000313" key="4">
    <source>
        <dbReference type="EMBL" id="KAL1396386.1"/>
    </source>
</evidence>
<sequence length="230" mass="26780">MYRTSTRYPGYKECERCHAVFENAIRYTSHIRSYKNMDCSLLPLCAGCLNVEKYNSKHGDFCDNATFSRLNRVCFLCNTKSTARTNLTRHIRTMHSTERNTPRYQAFIKVNRGEMSCLEFLDSFPNKDLYEMLEIRNQCGDVEAIPGRIYTKIQEHFRARFSALLDSRFKIISQLQQYRTMAENKGILLAKSVQKHAGRAKEKVSHRDTDDHEERGILAPHRIPKSRSGV</sequence>
<evidence type="ECO:0000259" key="3">
    <source>
        <dbReference type="PROSITE" id="PS50157"/>
    </source>
</evidence>
<gene>
    <name evidence="4" type="ORF">pipiens_010544</name>
</gene>
<name>A0ABD1D9R3_CULPP</name>
<keyword evidence="1" id="KW-0862">Zinc</keyword>
<feature type="domain" description="C2H2-type" evidence="3">
    <location>
        <begin position="72"/>
        <end position="100"/>
    </location>
</feature>
<feature type="region of interest" description="Disordered" evidence="2">
    <location>
        <begin position="199"/>
        <end position="230"/>
    </location>
</feature>